<dbReference type="Gramene" id="PNW76906">
    <property type="protein sequence ID" value="PNW76906"/>
    <property type="gene ID" value="CHLRE_11g480851v5"/>
</dbReference>
<organism evidence="3 4">
    <name type="scientific">Chlamydomonas reinhardtii</name>
    <name type="common">Chlamydomonas smithii</name>
    <dbReference type="NCBI Taxonomy" id="3055"/>
    <lineage>
        <taxon>Eukaryota</taxon>
        <taxon>Viridiplantae</taxon>
        <taxon>Chlorophyta</taxon>
        <taxon>core chlorophytes</taxon>
        <taxon>Chlorophyceae</taxon>
        <taxon>CS clade</taxon>
        <taxon>Chlamydomonadales</taxon>
        <taxon>Chlamydomonadaceae</taxon>
        <taxon>Chlamydomonas</taxon>
    </lineage>
</organism>
<sequence length="485" mass="52114">MMAKSPNGRGSQRTVWLVLLGGQALVAVAIVLLVRNRPGSSQVQPIDGLGGLAHDRDALLHEADMLQRRIHDWRRRATAADVHVDLDLGQDNAGAGSAGARFRGDLGDGTAASATVGSSNSLAVGGGGSASSGAEAGSSSGTCDPNGHPVTTVAPIDPQYLMRPAAEVEAENPEFAALLKKHSNDKQEIMLGLANAVMICQNATVCWWNGGNILESFLEILERSNISNHLIGVTDEETGGYLTERAHKKGPGAFAINWFTPNVKIPESQANTREANRVSSLKFSLLQTSLQLGYHTMITDMDLVYLSDPFDALKRDADIESSSDGFDAMAYGAMTSISDATMGWGGGGLYMQTFTINVGCAFIRATHRAFAVVKRAADELAAQPGWDQQVFNTHLLTQSHGPYASPYATLRVMDIDKFVNSKRFFRSNRAAYIPGADATAPVPVMVHFNYHPDKHARMVCIMDRYFRGKVDACDKFPGGSEPGTR</sequence>
<dbReference type="Proteomes" id="UP000006906">
    <property type="component" value="Chromosome 11"/>
</dbReference>
<feature type="compositionally biased region" description="Low complexity" evidence="1">
    <location>
        <begin position="131"/>
        <end position="141"/>
    </location>
</feature>
<proteinExistence type="predicted"/>
<name>A0A2K3D8Q7_CHLRE</name>
<gene>
    <name evidence="3" type="ORF">CHLRE_11g480851v5</name>
</gene>
<dbReference type="InterPro" id="IPR044290">
    <property type="entry name" value="RRA1/2/3"/>
</dbReference>
<dbReference type="PANTHER" id="PTHR46581">
    <property type="entry name" value="ARABINOSYLTRANSFERASE RRA3"/>
    <property type="match status" value="1"/>
</dbReference>
<dbReference type="EMBL" id="CM008972">
    <property type="protein sequence ID" value="PNW76906.1"/>
    <property type="molecule type" value="Genomic_DNA"/>
</dbReference>
<feature type="region of interest" description="Disordered" evidence="1">
    <location>
        <begin position="124"/>
        <end position="154"/>
    </location>
</feature>
<dbReference type="KEGG" id="cre:CHLRE_11g480851v5"/>
<feature type="domain" description="Nucleotide-diphospho-sugar transferase" evidence="2">
    <location>
        <begin position="226"/>
        <end position="456"/>
    </location>
</feature>
<dbReference type="RefSeq" id="XP_042919737.1">
    <property type="nucleotide sequence ID" value="XM_043067732.1"/>
</dbReference>
<dbReference type="GO" id="GO:0080147">
    <property type="term" value="P:root hair cell development"/>
    <property type="evidence" value="ECO:0007669"/>
    <property type="project" value="InterPro"/>
</dbReference>
<dbReference type="PANTHER" id="PTHR46581:SF3">
    <property type="entry name" value="ARABINOSYLTRANSFERASE RRA3"/>
    <property type="match status" value="1"/>
</dbReference>
<dbReference type="ExpressionAtlas" id="A0A2K3D8Q7">
    <property type="expression patterns" value="baseline and differential"/>
</dbReference>
<dbReference type="GO" id="GO:0016757">
    <property type="term" value="F:glycosyltransferase activity"/>
    <property type="evidence" value="ECO:0007669"/>
    <property type="project" value="InterPro"/>
</dbReference>
<evidence type="ECO:0000313" key="4">
    <source>
        <dbReference type="Proteomes" id="UP000006906"/>
    </source>
</evidence>
<dbReference type="OrthoDB" id="540503at2759"/>
<dbReference type="InParanoid" id="A0A2K3D8Q7"/>
<evidence type="ECO:0000259" key="2">
    <source>
        <dbReference type="Pfam" id="PF03407"/>
    </source>
</evidence>
<dbReference type="InterPro" id="IPR005069">
    <property type="entry name" value="Nucl-diP-sugar_transferase"/>
</dbReference>
<dbReference type="GeneID" id="5722932"/>
<evidence type="ECO:0000256" key="1">
    <source>
        <dbReference type="SAM" id="MobiDB-lite"/>
    </source>
</evidence>
<protein>
    <recommendedName>
        <fullName evidence="2">Nucleotide-diphospho-sugar transferase domain-containing protein</fullName>
    </recommendedName>
</protein>
<dbReference type="Pfam" id="PF03407">
    <property type="entry name" value="Nucleotid_trans"/>
    <property type="match status" value="1"/>
</dbReference>
<reference evidence="3 4" key="1">
    <citation type="journal article" date="2007" name="Science">
        <title>The Chlamydomonas genome reveals the evolution of key animal and plant functions.</title>
        <authorList>
            <person name="Merchant S.S."/>
            <person name="Prochnik S.E."/>
            <person name="Vallon O."/>
            <person name="Harris E.H."/>
            <person name="Karpowicz S.J."/>
            <person name="Witman G.B."/>
            <person name="Terry A."/>
            <person name="Salamov A."/>
            <person name="Fritz-Laylin L.K."/>
            <person name="Marechal-Drouard L."/>
            <person name="Marshall W.F."/>
            <person name="Qu L.H."/>
            <person name="Nelson D.R."/>
            <person name="Sanderfoot A.A."/>
            <person name="Spalding M.H."/>
            <person name="Kapitonov V.V."/>
            <person name="Ren Q."/>
            <person name="Ferris P."/>
            <person name="Lindquist E."/>
            <person name="Shapiro H."/>
            <person name="Lucas S.M."/>
            <person name="Grimwood J."/>
            <person name="Schmutz J."/>
            <person name="Cardol P."/>
            <person name="Cerutti H."/>
            <person name="Chanfreau G."/>
            <person name="Chen C.L."/>
            <person name="Cognat V."/>
            <person name="Croft M.T."/>
            <person name="Dent R."/>
            <person name="Dutcher S."/>
            <person name="Fernandez E."/>
            <person name="Fukuzawa H."/>
            <person name="Gonzalez-Ballester D."/>
            <person name="Gonzalez-Halphen D."/>
            <person name="Hallmann A."/>
            <person name="Hanikenne M."/>
            <person name="Hippler M."/>
            <person name="Inwood W."/>
            <person name="Jabbari K."/>
            <person name="Kalanon M."/>
            <person name="Kuras R."/>
            <person name="Lefebvre P.A."/>
            <person name="Lemaire S.D."/>
            <person name="Lobanov A.V."/>
            <person name="Lohr M."/>
            <person name="Manuell A."/>
            <person name="Meier I."/>
            <person name="Mets L."/>
            <person name="Mittag M."/>
            <person name="Mittelmeier T."/>
            <person name="Moroney J.V."/>
            <person name="Moseley J."/>
            <person name="Napoli C."/>
            <person name="Nedelcu A.M."/>
            <person name="Niyogi K."/>
            <person name="Novoselov S.V."/>
            <person name="Paulsen I.T."/>
            <person name="Pazour G."/>
            <person name="Purton S."/>
            <person name="Ral J.P."/>
            <person name="Riano-Pachon D.M."/>
            <person name="Riekhof W."/>
            <person name="Rymarquis L."/>
            <person name="Schroda M."/>
            <person name="Stern D."/>
            <person name="Umen J."/>
            <person name="Willows R."/>
            <person name="Wilson N."/>
            <person name="Zimmer S.L."/>
            <person name="Allmer J."/>
            <person name="Balk J."/>
            <person name="Bisova K."/>
            <person name="Chen C.J."/>
            <person name="Elias M."/>
            <person name="Gendler K."/>
            <person name="Hauser C."/>
            <person name="Lamb M.R."/>
            <person name="Ledford H."/>
            <person name="Long J.C."/>
            <person name="Minagawa J."/>
            <person name="Page M.D."/>
            <person name="Pan J."/>
            <person name="Pootakham W."/>
            <person name="Roje S."/>
            <person name="Rose A."/>
            <person name="Stahlberg E."/>
            <person name="Terauchi A.M."/>
            <person name="Yang P."/>
            <person name="Ball S."/>
            <person name="Bowler C."/>
            <person name="Dieckmann C.L."/>
            <person name="Gladyshev V.N."/>
            <person name="Green P."/>
            <person name="Jorgensen R."/>
            <person name="Mayfield S."/>
            <person name="Mueller-Roeber B."/>
            <person name="Rajamani S."/>
            <person name="Sayre R.T."/>
            <person name="Brokstein P."/>
            <person name="Dubchak I."/>
            <person name="Goodstein D."/>
            <person name="Hornick L."/>
            <person name="Huang Y.W."/>
            <person name="Jhaveri J."/>
            <person name="Luo Y."/>
            <person name="Martinez D."/>
            <person name="Ngau W.C."/>
            <person name="Otillar B."/>
            <person name="Poliakov A."/>
            <person name="Porter A."/>
            <person name="Szajkowski L."/>
            <person name="Werner G."/>
            <person name="Zhou K."/>
            <person name="Grigoriev I.V."/>
            <person name="Rokhsar D.S."/>
            <person name="Grossman A.R."/>
        </authorList>
    </citation>
    <scope>NUCLEOTIDE SEQUENCE [LARGE SCALE GENOMIC DNA]</scope>
    <source>
        <strain evidence="4">CC-503</strain>
    </source>
</reference>
<keyword evidence="4" id="KW-1185">Reference proteome</keyword>
<evidence type="ECO:0000313" key="3">
    <source>
        <dbReference type="EMBL" id="PNW76906.1"/>
    </source>
</evidence>
<dbReference type="AlphaFoldDB" id="A0A2K3D8Q7"/>
<accession>A0A2K3D8Q7</accession>